<organism evidence="5 6">
    <name type="scientific">Rohdeia mirabilis</name>
    <dbReference type="NCBI Taxonomy" id="2528008"/>
    <lineage>
        <taxon>Bacteria</taxon>
        <taxon>Pseudomonadati</taxon>
        <taxon>Planctomycetota</taxon>
        <taxon>Planctomycetia</taxon>
        <taxon>Planctomycetia incertae sedis</taxon>
        <taxon>Rohdeia</taxon>
    </lineage>
</organism>
<dbReference type="PANTHER" id="PTHR36220">
    <property type="entry name" value="UNNAMED PRODUCT"/>
    <property type="match status" value="1"/>
</dbReference>
<keyword evidence="1 4" id="KW-0732">Signal</keyword>
<evidence type="ECO:0000256" key="1">
    <source>
        <dbReference type="ARBA" id="ARBA00022729"/>
    </source>
</evidence>
<evidence type="ECO:0000313" key="5">
    <source>
        <dbReference type="EMBL" id="QDU86505.1"/>
    </source>
</evidence>
<protein>
    <recommendedName>
        <fullName evidence="7">FG-GAP repeat protein</fullName>
    </recommendedName>
</protein>
<dbReference type="InterPro" id="IPR013517">
    <property type="entry name" value="FG-GAP"/>
</dbReference>
<dbReference type="OrthoDB" id="290001at2"/>
<keyword evidence="6" id="KW-1185">Reference proteome</keyword>
<dbReference type="PROSITE" id="PS51470">
    <property type="entry name" value="FG_GAP"/>
    <property type="match status" value="1"/>
</dbReference>
<accession>A0A518D4U8</accession>
<evidence type="ECO:0000313" key="6">
    <source>
        <dbReference type="Proteomes" id="UP000319342"/>
    </source>
</evidence>
<dbReference type="SUPFAM" id="SSF69318">
    <property type="entry name" value="Integrin alpha N-terminal domain"/>
    <property type="match status" value="1"/>
</dbReference>
<evidence type="ECO:0000256" key="4">
    <source>
        <dbReference type="SAM" id="SignalP"/>
    </source>
</evidence>
<dbReference type="PANTHER" id="PTHR36220:SF1">
    <property type="entry name" value="GAMMA TUBULIN COMPLEX COMPONENT C-TERMINAL DOMAIN-CONTAINING PROTEIN"/>
    <property type="match status" value="1"/>
</dbReference>
<keyword evidence="2" id="KW-0677">Repeat</keyword>
<dbReference type="SMART" id="SM00191">
    <property type="entry name" value="Int_alpha"/>
    <property type="match status" value="4"/>
</dbReference>
<feature type="signal peptide" evidence="4">
    <location>
        <begin position="1"/>
        <end position="22"/>
    </location>
</feature>
<dbReference type="Pfam" id="PF14312">
    <property type="entry name" value="FG-GAP_2"/>
    <property type="match status" value="3"/>
</dbReference>
<dbReference type="EMBL" id="CP036290">
    <property type="protein sequence ID" value="QDU86505.1"/>
    <property type="molecule type" value="Genomic_DNA"/>
</dbReference>
<dbReference type="RefSeq" id="WP_145191870.1">
    <property type="nucleotide sequence ID" value="NZ_CP036290.1"/>
</dbReference>
<evidence type="ECO:0008006" key="7">
    <source>
        <dbReference type="Google" id="ProtNLM"/>
    </source>
</evidence>
<dbReference type="AlphaFoldDB" id="A0A518D4U8"/>
<sequence length="542" mass="56348" precursor="true">MYSHRILALVALVPFSSLVGGAAAQTVVEDQRLTEPTLLDGDEFGAAVDTSQGRSAVGAPKHDGSGSQSGAVFLYTPSGPGWVLEDLIQSTDIASNDLFGTAVDLDGDRLVVGAPRRDVSFFDEGAAYEFVRQGDGSWSQTDRFSALDGSTGDQFGAAIAMDGDLAVVGAPGDDPSGVGSAGSAYLFERQASGDWLQIRKILSPAPGANRRFGRLVDIQGDRLVIGQDAPSSAQAGIERIFVYHINGDRLALEGIIGSPDPLAPGAQYFGSDLDLDGDRLIVGDPATTAGGRAFIYERGDGSWPLADTIVAVPEVSQTRVGDTVALHGDTAILGGPGTSSIEGRAVLYLESPSLGGWRLLANIEPDERTGLPPDQYASCVDLDDDTILIGAPRFSDLGAETGSAFALRRGMLLHGRTHLGISGGAQQDFLLLGGSDLAFKFHWIVGSASGTDPGVLLAPGLLVPLNVDSYGLSTVYSPGKPPLVGSVGLLDQDGVSVRSFVVPFGLAASLAGLTLHHAYLVYDPFTLVFEDVSNAVPLTLVP</sequence>
<dbReference type="Proteomes" id="UP000319342">
    <property type="component" value="Chromosome"/>
</dbReference>
<keyword evidence="3" id="KW-0325">Glycoprotein</keyword>
<dbReference type="Gene3D" id="2.130.10.130">
    <property type="entry name" value="Integrin alpha, N-terminal"/>
    <property type="match status" value="2"/>
</dbReference>
<evidence type="ECO:0000256" key="2">
    <source>
        <dbReference type="ARBA" id="ARBA00022737"/>
    </source>
</evidence>
<dbReference type="InterPro" id="IPR028994">
    <property type="entry name" value="Integrin_alpha_N"/>
</dbReference>
<name>A0A518D4U8_9BACT</name>
<reference evidence="5 6" key="1">
    <citation type="submission" date="2019-02" db="EMBL/GenBank/DDBJ databases">
        <title>Deep-cultivation of Planctomycetes and their phenomic and genomic characterization uncovers novel biology.</title>
        <authorList>
            <person name="Wiegand S."/>
            <person name="Jogler M."/>
            <person name="Boedeker C."/>
            <person name="Pinto D."/>
            <person name="Vollmers J."/>
            <person name="Rivas-Marin E."/>
            <person name="Kohn T."/>
            <person name="Peeters S.H."/>
            <person name="Heuer A."/>
            <person name="Rast P."/>
            <person name="Oberbeckmann S."/>
            <person name="Bunk B."/>
            <person name="Jeske O."/>
            <person name="Meyerdierks A."/>
            <person name="Storesund J.E."/>
            <person name="Kallscheuer N."/>
            <person name="Luecker S."/>
            <person name="Lage O.M."/>
            <person name="Pohl T."/>
            <person name="Merkel B.J."/>
            <person name="Hornburger P."/>
            <person name="Mueller R.-W."/>
            <person name="Bruemmer F."/>
            <person name="Labrenz M."/>
            <person name="Spormann A.M."/>
            <person name="Op den Camp H."/>
            <person name="Overmann J."/>
            <person name="Amann R."/>
            <person name="Jetten M.S.M."/>
            <person name="Mascher T."/>
            <person name="Medema M.H."/>
            <person name="Devos D.P."/>
            <person name="Kaster A.-K."/>
            <person name="Ovreas L."/>
            <person name="Rohde M."/>
            <person name="Galperin M.Y."/>
            <person name="Jogler C."/>
        </authorList>
    </citation>
    <scope>NUCLEOTIDE SEQUENCE [LARGE SCALE GENOMIC DNA]</scope>
    <source>
        <strain evidence="5 6">Pla163</strain>
    </source>
</reference>
<evidence type="ECO:0000256" key="3">
    <source>
        <dbReference type="ARBA" id="ARBA00023180"/>
    </source>
</evidence>
<gene>
    <name evidence="5" type="ORF">Pla163_36560</name>
</gene>
<proteinExistence type="predicted"/>
<dbReference type="InterPro" id="IPR013519">
    <property type="entry name" value="Int_alpha_beta-p"/>
</dbReference>
<feature type="chain" id="PRO_5022083227" description="FG-GAP repeat protein" evidence="4">
    <location>
        <begin position="23"/>
        <end position="542"/>
    </location>
</feature>